<dbReference type="InterPro" id="IPR002104">
    <property type="entry name" value="Integrase_catalytic"/>
</dbReference>
<reference evidence="3 4" key="1">
    <citation type="submission" date="2023-03" db="EMBL/GenBank/DDBJ databases">
        <title>Bacillus Genome Sequencing.</title>
        <authorList>
            <person name="Dunlap C."/>
        </authorList>
    </citation>
    <scope>NUCLEOTIDE SEQUENCE [LARGE SCALE GENOMIC DNA]</scope>
    <source>
        <strain evidence="3 4">B-41290</strain>
    </source>
</reference>
<name>A0AAW9NG08_9BACI</name>
<dbReference type="EMBL" id="JARNBH010000039">
    <property type="protein sequence ID" value="MEC0276689.1"/>
    <property type="molecule type" value="Genomic_DNA"/>
</dbReference>
<evidence type="ECO:0000259" key="2">
    <source>
        <dbReference type="PROSITE" id="PS51898"/>
    </source>
</evidence>
<proteinExistence type="predicted"/>
<evidence type="ECO:0000256" key="1">
    <source>
        <dbReference type="ARBA" id="ARBA00023172"/>
    </source>
</evidence>
<gene>
    <name evidence="3" type="ORF">P4706_27195</name>
</gene>
<dbReference type="Proteomes" id="UP001307168">
    <property type="component" value="Unassembled WGS sequence"/>
</dbReference>
<dbReference type="Pfam" id="PF00589">
    <property type="entry name" value="Phage_integrase"/>
    <property type="match status" value="1"/>
</dbReference>
<keyword evidence="4" id="KW-1185">Reference proteome</keyword>
<dbReference type="InterPro" id="IPR011010">
    <property type="entry name" value="DNA_brk_join_enz"/>
</dbReference>
<dbReference type="AlphaFoldDB" id="A0AAW9NG08"/>
<protein>
    <submittedName>
        <fullName evidence="3">Tyrosine-type recombinase/integrase</fullName>
    </submittedName>
</protein>
<evidence type="ECO:0000313" key="4">
    <source>
        <dbReference type="Proteomes" id="UP001307168"/>
    </source>
</evidence>
<dbReference type="Gene3D" id="1.10.443.10">
    <property type="entry name" value="Intergrase catalytic core"/>
    <property type="match status" value="1"/>
</dbReference>
<dbReference type="PROSITE" id="PS51898">
    <property type="entry name" value="TYR_RECOMBINASE"/>
    <property type="match status" value="1"/>
</dbReference>
<keyword evidence="1" id="KW-0233">DNA recombination</keyword>
<feature type="domain" description="Tyr recombinase" evidence="2">
    <location>
        <begin position="1"/>
        <end position="54"/>
    </location>
</feature>
<accession>A0AAW9NG08</accession>
<comment type="caution">
    <text evidence="3">The sequence shown here is derived from an EMBL/GenBank/DDBJ whole genome shotgun (WGS) entry which is preliminary data.</text>
</comment>
<dbReference type="GO" id="GO:0006310">
    <property type="term" value="P:DNA recombination"/>
    <property type="evidence" value="ECO:0007669"/>
    <property type="project" value="UniProtKB-KW"/>
</dbReference>
<dbReference type="SUPFAM" id="SSF56349">
    <property type="entry name" value="DNA breaking-rejoining enzymes"/>
    <property type="match status" value="1"/>
</dbReference>
<organism evidence="3 4">
    <name type="scientific">Peribacillus castrilensis</name>
    <dbReference type="NCBI Taxonomy" id="2897690"/>
    <lineage>
        <taxon>Bacteria</taxon>
        <taxon>Bacillati</taxon>
        <taxon>Bacillota</taxon>
        <taxon>Bacilli</taxon>
        <taxon>Bacillales</taxon>
        <taxon>Bacillaceae</taxon>
        <taxon>Peribacillus</taxon>
    </lineage>
</organism>
<dbReference type="GO" id="GO:0015074">
    <property type="term" value="P:DNA integration"/>
    <property type="evidence" value="ECO:0007669"/>
    <property type="project" value="InterPro"/>
</dbReference>
<dbReference type="GO" id="GO:0003677">
    <property type="term" value="F:DNA binding"/>
    <property type="evidence" value="ECO:0007669"/>
    <property type="project" value="InterPro"/>
</dbReference>
<evidence type="ECO:0000313" key="3">
    <source>
        <dbReference type="EMBL" id="MEC0276689.1"/>
    </source>
</evidence>
<sequence>MTPHSFRHTQTSLLIEAGVGVKEIQQRFGHTDINTTMNIFAHMSQYGRKGLPTV</sequence>
<dbReference type="InterPro" id="IPR013762">
    <property type="entry name" value="Integrase-like_cat_sf"/>
</dbReference>